<accession>A0A5M3T2F8</accession>
<dbReference type="Proteomes" id="UP000326169">
    <property type="component" value="Unassembled WGS sequence"/>
</dbReference>
<evidence type="ECO:0000313" key="1">
    <source>
        <dbReference type="EMBL" id="GCE93913.1"/>
    </source>
</evidence>
<reference evidence="1 2" key="1">
    <citation type="journal article" date="2019" name="J Genomics">
        <title>The Draft Genome of a Hydrogen-producing Cyanobacterium, Arthrospira platensis NIES-46.</title>
        <authorList>
            <person name="Suzuki S."/>
            <person name="Yamaguchi H."/>
            <person name="Kawachi M."/>
        </authorList>
    </citation>
    <scope>NUCLEOTIDE SEQUENCE [LARGE SCALE GENOMIC DNA]</scope>
    <source>
        <strain evidence="1 2">NIES-46</strain>
    </source>
</reference>
<evidence type="ECO:0000313" key="2">
    <source>
        <dbReference type="Proteomes" id="UP000326169"/>
    </source>
</evidence>
<keyword evidence="2" id="KW-1185">Reference proteome</keyword>
<name>A0A5M3T2F8_LIMPL</name>
<dbReference type="GeneID" id="301682819"/>
<dbReference type="EMBL" id="BIMW01000081">
    <property type="protein sequence ID" value="GCE93913.1"/>
    <property type="molecule type" value="Genomic_DNA"/>
</dbReference>
<organism evidence="1 2">
    <name type="scientific">Limnospira platensis NIES-46</name>
    <dbReference type="NCBI Taxonomy" id="1236695"/>
    <lineage>
        <taxon>Bacteria</taxon>
        <taxon>Bacillati</taxon>
        <taxon>Cyanobacteriota</taxon>
        <taxon>Cyanophyceae</taxon>
        <taxon>Oscillatoriophycideae</taxon>
        <taxon>Oscillatoriales</taxon>
        <taxon>Sirenicapillariaceae</taxon>
        <taxon>Limnospira</taxon>
    </lineage>
</organism>
<protein>
    <submittedName>
        <fullName evidence="1">Uncharacterized protein</fullName>
    </submittedName>
</protein>
<sequence>MPVQQSHYETLLSEYSYANTMINLLQQHRPYWEMIPSLRRPEESLITLPLPIVRLRNGVSYAGHNHITISPNQAVCLPCDIAVLMCDPEWKVKVGSEILIFIHKPHEDLSDLLRRWRLTQVYLDSGYEWVMPHHYSYLYSQEAENIYPLFVLFAETPERIKRGLQGAHLACVVQHPNMTVDPSEGPTLDEIDLEEYQPWRGLPGENQ</sequence>
<gene>
    <name evidence="1" type="ORF">NIES46_19650</name>
</gene>
<comment type="caution">
    <text evidence="1">The sequence shown here is derived from an EMBL/GenBank/DDBJ whole genome shotgun (WGS) entry which is preliminary data.</text>
</comment>
<proteinExistence type="predicted"/>
<dbReference type="RefSeq" id="WP_006620084.1">
    <property type="nucleotide sequence ID" value="NZ_BIMW01000081.1"/>
</dbReference>